<dbReference type="Proteomes" id="UP000241394">
    <property type="component" value="Chromosome LG23"/>
</dbReference>
<dbReference type="FunFam" id="1.25.40.10:FF:000064">
    <property type="entry name" value="Putative pre-mrna-processing factor 39"/>
    <property type="match status" value="1"/>
</dbReference>
<reference evidence="7 8" key="1">
    <citation type="submission" date="2017-07" db="EMBL/GenBank/DDBJ databases">
        <title>An improved, manually edited Actinidia chinensis var. chinensis (kiwifruit) genome highlights the challenges associated with draft genomes and gene prediction in plants.</title>
        <authorList>
            <person name="Pilkington S."/>
            <person name="Crowhurst R."/>
            <person name="Hilario E."/>
            <person name="Nardozza S."/>
            <person name="Fraser L."/>
            <person name="Peng Y."/>
            <person name="Gunaseelan K."/>
            <person name="Simpson R."/>
            <person name="Tahir J."/>
            <person name="Deroles S."/>
            <person name="Templeton K."/>
            <person name="Luo Z."/>
            <person name="Davy M."/>
            <person name="Cheng C."/>
            <person name="Mcneilage M."/>
            <person name="Scaglione D."/>
            <person name="Liu Y."/>
            <person name="Zhang Q."/>
            <person name="Datson P."/>
            <person name="De Silva N."/>
            <person name="Gardiner S."/>
            <person name="Bassett H."/>
            <person name="Chagne D."/>
            <person name="Mccallum J."/>
            <person name="Dzierzon H."/>
            <person name="Deng C."/>
            <person name="Wang Y.-Y."/>
            <person name="Barron N."/>
            <person name="Manako K."/>
            <person name="Bowen J."/>
            <person name="Foster T."/>
            <person name="Erridge Z."/>
            <person name="Tiffin H."/>
            <person name="Waite C."/>
            <person name="Davies K."/>
            <person name="Grierson E."/>
            <person name="Laing W."/>
            <person name="Kirk R."/>
            <person name="Chen X."/>
            <person name="Wood M."/>
            <person name="Montefiori M."/>
            <person name="Brummell D."/>
            <person name="Schwinn K."/>
            <person name="Catanach A."/>
            <person name="Fullerton C."/>
            <person name="Li D."/>
            <person name="Meiyalaghan S."/>
            <person name="Nieuwenhuizen N."/>
            <person name="Read N."/>
            <person name="Prakash R."/>
            <person name="Hunter D."/>
            <person name="Zhang H."/>
            <person name="Mckenzie M."/>
            <person name="Knabel M."/>
            <person name="Harris A."/>
            <person name="Allan A."/>
            <person name="Chen A."/>
            <person name="Janssen B."/>
            <person name="Plunkett B."/>
            <person name="Dwamena C."/>
            <person name="Voogd C."/>
            <person name="Leif D."/>
            <person name="Lafferty D."/>
            <person name="Souleyre E."/>
            <person name="Varkonyi-Gasic E."/>
            <person name="Gambi F."/>
            <person name="Hanley J."/>
            <person name="Yao J.-L."/>
            <person name="Cheung J."/>
            <person name="David K."/>
            <person name="Warren B."/>
            <person name="Marsh K."/>
            <person name="Snowden K."/>
            <person name="Lin-Wang K."/>
            <person name="Brian L."/>
            <person name="Martinez-Sanchez M."/>
            <person name="Wang M."/>
            <person name="Ileperuma N."/>
            <person name="Macnee N."/>
            <person name="Campin R."/>
            <person name="Mcatee P."/>
            <person name="Drummond R."/>
            <person name="Espley R."/>
            <person name="Ireland H."/>
            <person name="Wu R."/>
            <person name="Atkinson R."/>
            <person name="Karunairetnam S."/>
            <person name="Bulley S."/>
            <person name="Chunkath S."/>
            <person name="Hanley Z."/>
            <person name="Storey R."/>
            <person name="Thrimawithana A."/>
            <person name="Thomson S."/>
            <person name="David C."/>
            <person name="Testolin R."/>
        </authorList>
    </citation>
    <scope>NUCLEOTIDE SEQUENCE [LARGE SCALE GENOMIC DNA]</scope>
    <source>
        <strain evidence="8">cv. Red5</strain>
        <tissue evidence="7">Young leaf</tissue>
    </source>
</reference>
<dbReference type="InParanoid" id="A0A2R6PQ16"/>
<sequence length="879" mass="97544">MSFTYVELTCTSLFNQNFIFNYGALIKTDTQFSFWVTMGDSETVVAQTSAVMGYTSAGYSSTNYSSISSNVASDAGAFADATTTRDLVAAVAVADVANTVADGSDVGGEAYSTYSNSAIQGAPATMLYGSDGVDAMENIAASTKISMGSSQVTGADSSVNGNDVIEARDIVLTGISKNGNSSDKVHESSSDHQLVNGSALSAEEERLWSILRANSGDFNVWTALIEETEKMSEGNILKIRKVYDAFLAEFPLCYGYWKKYADHEARLGSIEKVVEVYEQAVQGVTYSVDIWLHYCVFAMSTYGDPETIRRLFERGLAYVGTDYLSFPLWDKYIEYEYMQQDWSRLALIYTRILENPNQQLDRYFNSFKELAGSRPLSELTAEDAGAAAAVNSESRDQDIEGEALPIAIEQSPKPVSAGLTEAEELEKYIAIREEMFKKAKEFDSKIIDFETAIRRPYFHVRPLHVAELENWHNYLDFIEGVDDFNKVVKLYERCLIACANYPEYWIRYVLCMEACGSMDLANNALARATQVFVKRQPEIHLFAAQFKEHSGEIPGARAAYQLVNTEISPGLLEAIIKHANMEHRLGNLEDACSVYEQAIAIEKGKEHSQSLPFLFAQYSRFLYLVSSNVEKAREVLVQAHENVQLTKPLLEVLSCSQQALIHLESIQPPPKRIEYLDPLVEKFIVPSPDNLNIATVSEREELSSIYLEFLDLFGDAKSIKKADDRHAKIFLRHKSTSESKKHSAEDYLISEKTKLAKSYSNVPTSSPSVMGAYPNAQNQWAAGYGSQPQGWPQVAQSQGQQWNPSYAQQAAYGSYGSSYTQPQIPTTVPQTAAYGAYPPTYPVQAFPQQGYAQPATSVALNPAQQTASVPPQAYYGGYY</sequence>
<dbReference type="STRING" id="1590841.A0A2R6PQ16"/>
<comment type="caution">
    <text evidence="7">The sequence shown here is derived from an EMBL/GenBank/DDBJ whole genome shotgun (WGS) entry which is preliminary data.</text>
</comment>
<comment type="similarity">
    <text evidence="6">Belongs to the PRP39 family.</text>
</comment>
<comment type="subcellular location">
    <subcellularLocation>
        <location evidence="1">Nucleus</location>
    </subcellularLocation>
</comment>
<keyword evidence="3" id="KW-0677">Repeat</keyword>
<gene>
    <name evidence="7" type="ORF">CEY00_Acc25644</name>
</gene>
<dbReference type="SMART" id="SM00386">
    <property type="entry name" value="HAT"/>
    <property type="match status" value="6"/>
</dbReference>
<dbReference type="Pfam" id="PF23240">
    <property type="entry name" value="HAT_PRP39_N"/>
    <property type="match status" value="1"/>
</dbReference>
<name>A0A2R6PQ16_ACTCC</name>
<dbReference type="FunCoup" id="A0A2R6PQ16">
    <property type="interactions" value="5436"/>
</dbReference>
<dbReference type="Gene3D" id="1.25.40.10">
    <property type="entry name" value="Tetratricopeptide repeat domain"/>
    <property type="match status" value="2"/>
</dbReference>
<evidence type="ECO:0000256" key="2">
    <source>
        <dbReference type="ARBA" id="ARBA00022664"/>
    </source>
</evidence>
<dbReference type="InterPro" id="IPR059164">
    <property type="entry name" value="HAT_PRP39_C"/>
</dbReference>
<dbReference type="InterPro" id="IPR003107">
    <property type="entry name" value="HAT"/>
</dbReference>
<dbReference type="GO" id="GO:0071004">
    <property type="term" value="C:U2-type prespliceosome"/>
    <property type="evidence" value="ECO:0007669"/>
    <property type="project" value="TreeGrafter"/>
</dbReference>
<dbReference type="GO" id="GO:0000243">
    <property type="term" value="C:commitment complex"/>
    <property type="evidence" value="ECO:0007669"/>
    <property type="project" value="TreeGrafter"/>
</dbReference>
<dbReference type="AlphaFoldDB" id="A0A2R6PQ16"/>
<proteinExistence type="inferred from homology"/>
<keyword evidence="4" id="KW-0508">mRNA splicing</keyword>
<dbReference type="GO" id="GO:0005685">
    <property type="term" value="C:U1 snRNP"/>
    <property type="evidence" value="ECO:0007669"/>
    <property type="project" value="TreeGrafter"/>
</dbReference>
<dbReference type="SUPFAM" id="SSF48452">
    <property type="entry name" value="TPR-like"/>
    <property type="match status" value="2"/>
</dbReference>
<accession>A0A2R6PQ16</accession>
<evidence type="ECO:0000313" key="8">
    <source>
        <dbReference type="Proteomes" id="UP000241394"/>
    </source>
</evidence>
<evidence type="ECO:0000256" key="6">
    <source>
        <dbReference type="ARBA" id="ARBA00038019"/>
    </source>
</evidence>
<dbReference type="PANTHER" id="PTHR17204">
    <property type="entry name" value="PRE-MRNA PROCESSING PROTEIN PRP39-RELATED"/>
    <property type="match status" value="1"/>
</dbReference>
<dbReference type="FunFam" id="1.25.40.10:FF:000159">
    <property type="entry name" value="Tetratricopeptide repeat (TPR)-like superfamily protein"/>
    <property type="match status" value="1"/>
</dbReference>
<dbReference type="GO" id="GO:0030627">
    <property type="term" value="F:pre-mRNA 5'-splice site binding"/>
    <property type="evidence" value="ECO:0007669"/>
    <property type="project" value="TreeGrafter"/>
</dbReference>
<organism evidence="7 8">
    <name type="scientific">Actinidia chinensis var. chinensis</name>
    <name type="common">Chinese soft-hair kiwi</name>
    <dbReference type="NCBI Taxonomy" id="1590841"/>
    <lineage>
        <taxon>Eukaryota</taxon>
        <taxon>Viridiplantae</taxon>
        <taxon>Streptophyta</taxon>
        <taxon>Embryophyta</taxon>
        <taxon>Tracheophyta</taxon>
        <taxon>Spermatophyta</taxon>
        <taxon>Magnoliopsida</taxon>
        <taxon>eudicotyledons</taxon>
        <taxon>Gunneridae</taxon>
        <taxon>Pentapetalae</taxon>
        <taxon>asterids</taxon>
        <taxon>Ericales</taxon>
        <taxon>Actinidiaceae</taxon>
        <taxon>Actinidia</taxon>
    </lineage>
</organism>
<dbReference type="PANTHER" id="PTHR17204:SF5">
    <property type="entry name" value="PRE-MRNA-PROCESSING FACTOR 39"/>
    <property type="match status" value="1"/>
</dbReference>
<evidence type="ECO:0000313" key="7">
    <source>
        <dbReference type="EMBL" id="PSR94890.1"/>
    </source>
</evidence>
<keyword evidence="8" id="KW-1185">Reference proteome</keyword>
<evidence type="ECO:0000256" key="3">
    <source>
        <dbReference type="ARBA" id="ARBA00022737"/>
    </source>
</evidence>
<evidence type="ECO:0000256" key="5">
    <source>
        <dbReference type="ARBA" id="ARBA00023242"/>
    </source>
</evidence>
<dbReference type="GO" id="GO:0000395">
    <property type="term" value="P:mRNA 5'-splice site recognition"/>
    <property type="evidence" value="ECO:0007669"/>
    <property type="project" value="TreeGrafter"/>
</dbReference>
<dbReference type="OrthoDB" id="10265668at2759"/>
<protein>
    <submittedName>
        <fullName evidence="7">Pre-mRNA-processing factor like</fullName>
    </submittedName>
</protein>
<keyword evidence="2" id="KW-0507">mRNA processing</keyword>
<dbReference type="EMBL" id="NKQK01000023">
    <property type="protein sequence ID" value="PSR94890.1"/>
    <property type="molecule type" value="Genomic_DNA"/>
</dbReference>
<dbReference type="Gramene" id="PSR94890">
    <property type="protein sequence ID" value="PSR94890"/>
    <property type="gene ID" value="CEY00_Acc25644"/>
</dbReference>
<reference evidence="8" key="2">
    <citation type="journal article" date="2018" name="BMC Genomics">
        <title>A manually annotated Actinidia chinensis var. chinensis (kiwifruit) genome highlights the challenges associated with draft genomes and gene prediction in plants.</title>
        <authorList>
            <person name="Pilkington S.M."/>
            <person name="Crowhurst R."/>
            <person name="Hilario E."/>
            <person name="Nardozza S."/>
            <person name="Fraser L."/>
            <person name="Peng Y."/>
            <person name="Gunaseelan K."/>
            <person name="Simpson R."/>
            <person name="Tahir J."/>
            <person name="Deroles S.C."/>
            <person name="Templeton K."/>
            <person name="Luo Z."/>
            <person name="Davy M."/>
            <person name="Cheng C."/>
            <person name="McNeilage M."/>
            <person name="Scaglione D."/>
            <person name="Liu Y."/>
            <person name="Zhang Q."/>
            <person name="Datson P."/>
            <person name="De Silva N."/>
            <person name="Gardiner S.E."/>
            <person name="Bassett H."/>
            <person name="Chagne D."/>
            <person name="McCallum J."/>
            <person name="Dzierzon H."/>
            <person name="Deng C."/>
            <person name="Wang Y.Y."/>
            <person name="Barron L."/>
            <person name="Manako K."/>
            <person name="Bowen J."/>
            <person name="Foster T.M."/>
            <person name="Erridge Z.A."/>
            <person name="Tiffin H."/>
            <person name="Waite C.N."/>
            <person name="Davies K.M."/>
            <person name="Grierson E.P."/>
            <person name="Laing W.A."/>
            <person name="Kirk R."/>
            <person name="Chen X."/>
            <person name="Wood M."/>
            <person name="Montefiori M."/>
            <person name="Brummell D.A."/>
            <person name="Schwinn K.E."/>
            <person name="Catanach A."/>
            <person name="Fullerton C."/>
            <person name="Li D."/>
            <person name="Meiyalaghan S."/>
            <person name="Nieuwenhuizen N."/>
            <person name="Read N."/>
            <person name="Prakash R."/>
            <person name="Hunter D."/>
            <person name="Zhang H."/>
            <person name="McKenzie M."/>
            <person name="Knabel M."/>
            <person name="Harris A."/>
            <person name="Allan A.C."/>
            <person name="Gleave A."/>
            <person name="Chen A."/>
            <person name="Janssen B.J."/>
            <person name="Plunkett B."/>
            <person name="Ampomah-Dwamena C."/>
            <person name="Voogd C."/>
            <person name="Leif D."/>
            <person name="Lafferty D."/>
            <person name="Souleyre E.J.F."/>
            <person name="Varkonyi-Gasic E."/>
            <person name="Gambi F."/>
            <person name="Hanley J."/>
            <person name="Yao J.L."/>
            <person name="Cheung J."/>
            <person name="David K.M."/>
            <person name="Warren B."/>
            <person name="Marsh K."/>
            <person name="Snowden K.C."/>
            <person name="Lin-Wang K."/>
            <person name="Brian L."/>
            <person name="Martinez-Sanchez M."/>
            <person name="Wang M."/>
            <person name="Ileperuma N."/>
            <person name="Macnee N."/>
            <person name="Campin R."/>
            <person name="McAtee P."/>
            <person name="Drummond R.S.M."/>
            <person name="Espley R.V."/>
            <person name="Ireland H.S."/>
            <person name="Wu R."/>
            <person name="Atkinson R.G."/>
            <person name="Karunairetnam S."/>
            <person name="Bulley S."/>
            <person name="Chunkath S."/>
            <person name="Hanley Z."/>
            <person name="Storey R."/>
            <person name="Thrimawithana A.H."/>
            <person name="Thomson S."/>
            <person name="David C."/>
            <person name="Testolin R."/>
            <person name="Huang H."/>
            <person name="Hellens R.P."/>
            <person name="Schaffer R.J."/>
        </authorList>
    </citation>
    <scope>NUCLEOTIDE SEQUENCE [LARGE SCALE GENOMIC DNA]</scope>
    <source>
        <strain evidence="8">cv. Red5</strain>
    </source>
</reference>
<evidence type="ECO:0000256" key="1">
    <source>
        <dbReference type="ARBA" id="ARBA00004123"/>
    </source>
</evidence>
<keyword evidence="5" id="KW-0539">Nucleus</keyword>
<evidence type="ECO:0000256" key="4">
    <source>
        <dbReference type="ARBA" id="ARBA00023187"/>
    </source>
</evidence>
<dbReference type="InterPro" id="IPR011990">
    <property type="entry name" value="TPR-like_helical_dom_sf"/>
</dbReference>
<dbReference type="Pfam" id="PF23241">
    <property type="entry name" value="HAT_PRP39_C"/>
    <property type="match status" value="1"/>
</dbReference>
<dbReference type="OMA" id="HEQFNAV"/>